<accession>A0ABR9VJG5</accession>
<keyword evidence="4" id="KW-1185">Reference proteome</keyword>
<evidence type="ECO:0000313" key="3">
    <source>
        <dbReference type="EMBL" id="MBE9238639.1"/>
    </source>
</evidence>
<dbReference type="Gene3D" id="3.30.2010.10">
    <property type="entry name" value="Metalloproteases ('zincins'), catalytic domain"/>
    <property type="match status" value="1"/>
</dbReference>
<dbReference type="Proteomes" id="UP000606776">
    <property type="component" value="Unassembled WGS sequence"/>
</dbReference>
<dbReference type="InterPro" id="IPR002725">
    <property type="entry name" value="YgjP-like_metallopeptidase"/>
</dbReference>
<evidence type="ECO:0000313" key="4">
    <source>
        <dbReference type="Proteomes" id="UP000606776"/>
    </source>
</evidence>
<organism evidence="3 4">
    <name type="scientific">Sphaerospermopsis aphanizomenoides LEGE 00250</name>
    <dbReference type="NCBI Taxonomy" id="2777972"/>
    <lineage>
        <taxon>Bacteria</taxon>
        <taxon>Bacillati</taxon>
        <taxon>Cyanobacteriota</taxon>
        <taxon>Cyanophyceae</taxon>
        <taxon>Nostocales</taxon>
        <taxon>Aphanizomenonaceae</taxon>
        <taxon>Sphaerospermopsis</taxon>
        <taxon>Sphaerospermopsis aphanizomenoides</taxon>
    </lineage>
</organism>
<proteinExistence type="predicted"/>
<dbReference type="RefSeq" id="WP_193944053.1">
    <property type="nucleotide sequence ID" value="NZ_JADEWB010000195.1"/>
</dbReference>
<dbReference type="PANTHER" id="PTHR30399">
    <property type="entry name" value="UNCHARACTERIZED PROTEIN YGJP"/>
    <property type="match status" value="1"/>
</dbReference>
<feature type="region of interest" description="Disordered" evidence="1">
    <location>
        <begin position="67"/>
        <end position="90"/>
    </location>
</feature>
<dbReference type="InterPro" id="IPR053136">
    <property type="entry name" value="UTP_pyrophosphatase-like"/>
</dbReference>
<reference evidence="3 4" key="1">
    <citation type="submission" date="2020-10" db="EMBL/GenBank/DDBJ databases">
        <authorList>
            <person name="Castelo-Branco R."/>
            <person name="Eusebio N."/>
            <person name="Adriana R."/>
            <person name="Vieira A."/>
            <person name="Brugerolle De Fraissinette N."/>
            <person name="Rezende De Castro R."/>
            <person name="Schneider M.P."/>
            <person name="Vasconcelos V."/>
            <person name="Leao P.N."/>
        </authorList>
    </citation>
    <scope>NUCLEOTIDE SEQUENCE [LARGE SCALE GENOMIC DNA]</scope>
    <source>
        <strain evidence="3 4">LEGE 00250</strain>
    </source>
</reference>
<gene>
    <name evidence="3" type="ORF">IQ227_22130</name>
</gene>
<feature type="domain" description="YgjP-like metallopeptidase" evidence="2">
    <location>
        <begin position="25"/>
        <end position="211"/>
    </location>
</feature>
<sequence length="212" mass="24969">MQTYQITIGELTIDVVRKDIKNLHLAVYPPDGRVRIATPLHINDESLRLFVIEKLAWIKKHQIKFQSNNQSNKSNKSNNQPNNQPNNQFSNLPEKIAYLSGENHYFQGKSYILNVIEKPGNAQIEIRNNTYIDLYIKTESNTEQRQKVLNNWYRQQLKIQIPPLIAKWEKIIGVNINEWGIKTMRTKWGTCNIQAKRIRHLRKLSNLHHNCF</sequence>
<evidence type="ECO:0000259" key="2">
    <source>
        <dbReference type="Pfam" id="PF01863"/>
    </source>
</evidence>
<protein>
    <submittedName>
        <fullName evidence="3">DUF45 domain-containing protein</fullName>
    </submittedName>
</protein>
<evidence type="ECO:0000256" key="1">
    <source>
        <dbReference type="SAM" id="MobiDB-lite"/>
    </source>
</evidence>
<dbReference type="EMBL" id="JADEWB010000195">
    <property type="protein sequence ID" value="MBE9238639.1"/>
    <property type="molecule type" value="Genomic_DNA"/>
</dbReference>
<dbReference type="Pfam" id="PF01863">
    <property type="entry name" value="YgjP-like"/>
    <property type="match status" value="1"/>
</dbReference>
<dbReference type="PANTHER" id="PTHR30399:SF1">
    <property type="entry name" value="UTP PYROPHOSPHATASE"/>
    <property type="match status" value="1"/>
</dbReference>
<name>A0ABR9VJG5_9CYAN</name>
<comment type="caution">
    <text evidence="3">The sequence shown here is derived from an EMBL/GenBank/DDBJ whole genome shotgun (WGS) entry which is preliminary data.</text>
</comment>